<accession>G5BC95</accession>
<keyword evidence="1" id="KW-0472">Membrane</keyword>
<dbReference type="InParanoid" id="G5BC95"/>
<evidence type="ECO:0000313" key="3">
    <source>
        <dbReference type="Proteomes" id="UP000006813"/>
    </source>
</evidence>
<evidence type="ECO:0000313" key="2">
    <source>
        <dbReference type="EMBL" id="EHB06906.1"/>
    </source>
</evidence>
<evidence type="ECO:0000256" key="1">
    <source>
        <dbReference type="SAM" id="Phobius"/>
    </source>
</evidence>
<dbReference type="Proteomes" id="UP000006813">
    <property type="component" value="Unassembled WGS sequence"/>
</dbReference>
<feature type="transmembrane region" description="Helical" evidence="1">
    <location>
        <begin position="37"/>
        <end position="61"/>
    </location>
</feature>
<organism evidence="2 3">
    <name type="scientific">Heterocephalus glaber</name>
    <name type="common">Naked mole rat</name>
    <dbReference type="NCBI Taxonomy" id="10181"/>
    <lineage>
        <taxon>Eukaryota</taxon>
        <taxon>Metazoa</taxon>
        <taxon>Chordata</taxon>
        <taxon>Craniata</taxon>
        <taxon>Vertebrata</taxon>
        <taxon>Euteleostomi</taxon>
        <taxon>Mammalia</taxon>
        <taxon>Eutheria</taxon>
        <taxon>Euarchontoglires</taxon>
        <taxon>Glires</taxon>
        <taxon>Rodentia</taxon>
        <taxon>Hystricomorpha</taxon>
        <taxon>Bathyergidae</taxon>
        <taxon>Heterocephalus</taxon>
    </lineage>
</organism>
<keyword evidence="1" id="KW-1133">Transmembrane helix</keyword>
<proteinExistence type="predicted"/>
<sequence>MQKDGARLMDPGDIYSGYTLQGTGDFMMIRIVLYEGIKALCCSLVFLFFCVFFEPLFNLLARIKFGF</sequence>
<dbReference type="EMBL" id="JH169532">
    <property type="protein sequence ID" value="EHB06906.1"/>
    <property type="molecule type" value="Genomic_DNA"/>
</dbReference>
<keyword evidence="1" id="KW-0812">Transmembrane</keyword>
<protein>
    <submittedName>
        <fullName evidence="2">Uncharacterized protein</fullName>
    </submittedName>
</protein>
<reference evidence="2 3" key="1">
    <citation type="journal article" date="2011" name="Nature">
        <title>Genome sequencing reveals insights into physiology and longevity of the naked mole rat.</title>
        <authorList>
            <person name="Kim E.B."/>
            <person name="Fang X."/>
            <person name="Fushan A.A."/>
            <person name="Huang Z."/>
            <person name="Lobanov A.V."/>
            <person name="Han L."/>
            <person name="Marino S.M."/>
            <person name="Sun X."/>
            <person name="Turanov A.A."/>
            <person name="Yang P."/>
            <person name="Yim S.H."/>
            <person name="Zhao X."/>
            <person name="Kasaikina M.V."/>
            <person name="Stoletzki N."/>
            <person name="Peng C."/>
            <person name="Polak P."/>
            <person name="Xiong Z."/>
            <person name="Kiezun A."/>
            <person name="Zhu Y."/>
            <person name="Chen Y."/>
            <person name="Kryukov G.V."/>
            <person name="Zhang Q."/>
            <person name="Peshkin L."/>
            <person name="Yang L."/>
            <person name="Bronson R.T."/>
            <person name="Buffenstein R."/>
            <person name="Wang B."/>
            <person name="Han C."/>
            <person name="Li Q."/>
            <person name="Chen L."/>
            <person name="Zhao W."/>
            <person name="Sunyaev S.R."/>
            <person name="Park T.J."/>
            <person name="Zhang G."/>
            <person name="Wang J."/>
            <person name="Gladyshev V.N."/>
        </authorList>
    </citation>
    <scope>NUCLEOTIDE SEQUENCE [LARGE SCALE GENOMIC DNA]</scope>
</reference>
<dbReference type="AlphaFoldDB" id="G5BC95"/>
<gene>
    <name evidence="2" type="ORF">GW7_08677</name>
</gene>
<name>G5BC95_HETGA</name>